<dbReference type="PROSITE" id="PS50975">
    <property type="entry name" value="ATP_GRASP"/>
    <property type="match status" value="1"/>
</dbReference>
<dbReference type="Gene3D" id="3.30.1490.20">
    <property type="entry name" value="ATP-grasp fold, A domain"/>
    <property type="match status" value="1"/>
</dbReference>
<comment type="caution">
    <text evidence="2">The sequence shown here is derived from an EMBL/GenBank/DDBJ whole genome shotgun (WGS) entry which is preliminary data.</text>
</comment>
<dbReference type="InterPro" id="IPR039523">
    <property type="entry name" value="RimK-rel_E_lig_ATP-grasp"/>
</dbReference>
<dbReference type="SUPFAM" id="SSF56059">
    <property type="entry name" value="Glutathione synthetase ATP-binding domain-like"/>
    <property type="match status" value="1"/>
</dbReference>
<dbReference type="AlphaFoldDB" id="A0A644US77"/>
<accession>A0A644US77</accession>
<name>A0A644US77_9ZZZZ</name>
<dbReference type="GO" id="GO:0005524">
    <property type="term" value="F:ATP binding"/>
    <property type="evidence" value="ECO:0007669"/>
    <property type="project" value="InterPro"/>
</dbReference>
<dbReference type="Pfam" id="PF14397">
    <property type="entry name" value="ATPgrasp_ST"/>
    <property type="match status" value="1"/>
</dbReference>
<evidence type="ECO:0000259" key="1">
    <source>
        <dbReference type="PROSITE" id="PS50975"/>
    </source>
</evidence>
<sequence length="373" mass="43498">MYIKILLNNSLPIKDRIKNLISYIQIKRAANIAWGSRYRKVFNVHKEFNKQLDREGEKMHKKYWKPFSGNVNISTYRVCNHISGSSNPEFLPEEIFMADIQPSLNNNNAAEYYNNKSLYYQWTPEPVFPKAYIHNIDGEYLNSNLQTISFEEVIMIAKELSYPVVIKPNKDSGGGKDVFLLNSADELIVHLENKKNVIVQEKIRQHDFFNKYNRHGLNTIRIVLYRSVADNNLHVLNTTLRMGLGGSLDNETAGGVFSLINKDGNLNGYALNKFGTKYYRHPDTGVDFSEKIPDIENLWDMTKRVTNSIFFARIISLDACMDIERQWRLVEANVLCQHTIRFAQYSGEPFFNEFTEEVLEYCRKRHWALNKRD</sequence>
<evidence type="ECO:0000313" key="2">
    <source>
        <dbReference type="EMBL" id="MPL81724.1"/>
    </source>
</evidence>
<dbReference type="EMBL" id="VSSQ01000154">
    <property type="protein sequence ID" value="MPL81724.1"/>
    <property type="molecule type" value="Genomic_DNA"/>
</dbReference>
<proteinExistence type="predicted"/>
<organism evidence="2">
    <name type="scientific">bioreactor metagenome</name>
    <dbReference type="NCBI Taxonomy" id="1076179"/>
    <lineage>
        <taxon>unclassified sequences</taxon>
        <taxon>metagenomes</taxon>
        <taxon>ecological metagenomes</taxon>
    </lineage>
</organism>
<dbReference type="InterPro" id="IPR013815">
    <property type="entry name" value="ATP_grasp_subdomain_1"/>
</dbReference>
<dbReference type="GO" id="GO:0046872">
    <property type="term" value="F:metal ion binding"/>
    <property type="evidence" value="ECO:0007669"/>
    <property type="project" value="InterPro"/>
</dbReference>
<protein>
    <recommendedName>
        <fullName evidence="1">ATP-grasp domain-containing protein</fullName>
    </recommendedName>
</protein>
<feature type="domain" description="ATP-grasp" evidence="1">
    <location>
        <begin position="125"/>
        <end position="359"/>
    </location>
</feature>
<dbReference type="InterPro" id="IPR011761">
    <property type="entry name" value="ATP-grasp"/>
</dbReference>
<gene>
    <name evidence="2" type="ORF">SDC9_27654</name>
</gene>
<reference evidence="2" key="1">
    <citation type="submission" date="2019-08" db="EMBL/GenBank/DDBJ databases">
        <authorList>
            <person name="Kucharzyk K."/>
            <person name="Murdoch R.W."/>
            <person name="Higgins S."/>
            <person name="Loffler F."/>
        </authorList>
    </citation>
    <scope>NUCLEOTIDE SEQUENCE</scope>
</reference>